<evidence type="ECO:0000313" key="2">
    <source>
        <dbReference type="Proteomes" id="UP001444661"/>
    </source>
</evidence>
<proteinExistence type="predicted"/>
<keyword evidence="2" id="KW-1185">Reference proteome</keyword>
<sequence length="188" mass="20587">MSPCLSLSLFLRNPCSGRAAATDESTAIHGGQPSDFTFATVVYHIQATPPAGEQGRNATRHNCDYIDVSEKCAALARPTRSFLVTFVIEDAIRARVEGRQLSATLCSPCWKRVEDAVREFVFVAVEPATGEPVVARPPSFYKASLHVPQAMFPHLTGDAERDWDTILSSFDAQDHGMVIEILIERGPI</sequence>
<name>A0ABR1TC80_9PEZI</name>
<evidence type="ECO:0000313" key="1">
    <source>
        <dbReference type="EMBL" id="KAK8044235.1"/>
    </source>
</evidence>
<dbReference type="EMBL" id="JAQQWK010000003">
    <property type="protein sequence ID" value="KAK8044235.1"/>
    <property type="molecule type" value="Genomic_DNA"/>
</dbReference>
<accession>A0ABR1TC80</accession>
<gene>
    <name evidence="1" type="ORF">PG993_004259</name>
</gene>
<comment type="caution">
    <text evidence="1">The sequence shown here is derived from an EMBL/GenBank/DDBJ whole genome shotgun (WGS) entry which is preliminary data.</text>
</comment>
<organism evidence="1 2">
    <name type="scientific">Apiospora rasikravindrae</name>
    <dbReference type="NCBI Taxonomy" id="990691"/>
    <lineage>
        <taxon>Eukaryota</taxon>
        <taxon>Fungi</taxon>
        <taxon>Dikarya</taxon>
        <taxon>Ascomycota</taxon>
        <taxon>Pezizomycotina</taxon>
        <taxon>Sordariomycetes</taxon>
        <taxon>Xylariomycetidae</taxon>
        <taxon>Amphisphaeriales</taxon>
        <taxon>Apiosporaceae</taxon>
        <taxon>Apiospora</taxon>
    </lineage>
</organism>
<reference evidence="1 2" key="1">
    <citation type="submission" date="2023-01" db="EMBL/GenBank/DDBJ databases">
        <title>Analysis of 21 Apiospora genomes using comparative genomics revels a genus with tremendous synthesis potential of carbohydrate active enzymes and secondary metabolites.</title>
        <authorList>
            <person name="Sorensen T."/>
        </authorList>
    </citation>
    <scope>NUCLEOTIDE SEQUENCE [LARGE SCALE GENOMIC DNA]</scope>
    <source>
        <strain evidence="1 2">CBS 33761</strain>
    </source>
</reference>
<protein>
    <submittedName>
        <fullName evidence="1">Uncharacterized protein</fullName>
    </submittedName>
</protein>
<dbReference type="Proteomes" id="UP001444661">
    <property type="component" value="Unassembled WGS sequence"/>
</dbReference>